<protein>
    <submittedName>
        <fullName evidence="1">Uncharacterized protein</fullName>
    </submittedName>
</protein>
<dbReference type="Proteomes" id="UP000271339">
    <property type="component" value="Unassembled WGS sequence"/>
</dbReference>
<comment type="caution">
    <text evidence="1">The sequence shown here is derived from an EMBL/GenBank/DDBJ whole genome shotgun (WGS) entry which is preliminary data.</text>
</comment>
<proteinExistence type="predicted"/>
<accession>A0A3L9ZGY5</accession>
<dbReference type="AlphaFoldDB" id="A0A3L9ZGY5"/>
<reference evidence="1 2" key="1">
    <citation type="submission" date="2018-10" db="EMBL/GenBank/DDBJ databases">
        <title>Genomic Encyclopedia of Archaeal and Bacterial Type Strains, Phase II (KMG-II): from individual species to whole genera.</title>
        <authorList>
            <person name="Goeker M."/>
        </authorList>
    </citation>
    <scope>NUCLEOTIDE SEQUENCE [LARGE SCALE GENOMIC DNA]</scope>
    <source>
        <strain evidence="1 2">DSM 23424</strain>
    </source>
</reference>
<name>A0A3L9ZGY5_9FLAO</name>
<keyword evidence="2" id="KW-1185">Reference proteome</keyword>
<evidence type="ECO:0000313" key="1">
    <source>
        <dbReference type="EMBL" id="RMA65982.1"/>
    </source>
</evidence>
<evidence type="ECO:0000313" key="2">
    <source>
        <dbReference type="Proteomes" id="UP000271339"/>
    </source>
</evidence>
<sequence length="337" mass="39483">MKHIFFALGQNHLNNFETLLINKVVEGGEYVLICGAGITYNAKLWSHTIVSKVSFNNNAVSKYKQLQTMYSKVKEYSVIVKKLNSYRNQPCRIYLAYIEDVLSNYLFFNFNKEAEIVVVEDGTLNYYNHTMSNIDGLKFKLKKLIAKLHGLRFQEYEGHSSGAAYSKVVEQYLTFPEEAYVSKNAKQLPIIKETIENPVPELYIIGQEAFGAIVGNEYFLKELANYFSELRKQDFYDTVSKIYYKPHRNGIRLSKEYISDFFPEKEVVFLNTTKTSEEVYFEEIQCAYISSFNSSTLINIFSKLRKEERDLFEFYIYPLRKDELSPLFKKLNFKFLN</sequence>
<dbReference type="EMBL" id="REFC01000011">
    <property type="protein sequence ID" value="RMA65982.1"/>
    <property type="molecule type" value="Genomic_DNA"/>
</dbReference>
<organism evidence="1 2">
    <name type="scientific">Ulvibacter antarcticus</name>
    <dbReference type="NCBI Taxonomy" id="442714"/>
    <lineage>
        <taxon>Bacteria</taxon>
        <taxon>Pseudomonadati</taxon>
        <taxon>Bacteroidota</taxon>
        <taxon>Flavobacteriia</taxon>
        <taxon>Flavobacteriales</taxon>
        <taxon>Flavobacteriaceae</taxon>
        <taxon>Ulvibacter</taxon>
    </lineage>
</organism>
<gene>
    <name evidence="1" type="ORF">BXY75_0398</name>
</gene>